<comment type="caution">
    <text evidence="2">The sequence shown here is derived from an EMBL/GenBank/DDBJ whole genome shotgun (WGS) entry which is preliminary data.</text>
</comment>
<dbReference type="AlphaFoldDB" id="A0AAU9J9K8"/>
<organism evidence="2 3">
    <name type="scientific">Blepharisma stoltei</name>
    <dbReference type="NCBI Taxonomy" id="1481888"/>
    <lineage>
        <taxon>Eukaryota</taxon>
        <taxon>Sar</taxon>
        <taxon>Alveolata</taxon>
        <taxon>Ciliophora</taxon>
        <taxon>Postciliodesmatophora</taxon>
        <taxon>Heterotrichea</taxon>
        <taxon>Heterotrichida</taxon>
        <taxon>Blepharismidae</taxon>
        <taxon>Blepharisma</taxon>
    </lineage>
</organism>
<feature type="region of interest" description="Disordered" evidence="1">
    <location>
        <begin position="1"/>
        <end position="50"/>
    </location>
</feature>
<accession>A0AAU9J9K8</accession>
<sequence length="75" mass="8144">MGCGLPSKTFKRKSSQDEEGDTSLQEQYISSPLKLGRDPNASTSKDGPFDYNVKGTAYKITVALISTPERSITSN</sequence>
<proteinExistence type="predicted"/>
<keyword evidence="3" id="KW-1185">Reference proteome</keyword>
<dbReference type="EMBL" id="CAJZBQ010000032">
    <property type="protein sequence ID" value="CAG9322660.1"/>
    <property type="molecule type" value="Genomic_DNA"/>
</dbReference>
<evidence type="ECO:0000256" key="1">
    <source>
        <dbReference type="SAM" id="MobiDB-lite"/>
    </source>
</evidence>
<protein>
    <submittedName>
        <fullName evidence="2">Uncharacterized protein</fullName>
    </submittedName>
</protein>
<name>A0AAU9J9K8_9CILI</name>
<reference evidence="2" key="1">
    <citation type="submission" date="2021-09" db="EMBL/GenBank/DDBJ databases">
        <authorList>
            <consortium name="AG Swart"/>
            <person name="Singh M."/>
            <person name="Singh A."/>
            <person name="Seah K."/>
            <person name="Emmerich C."/>
        </authorList>
    </citation>
    <scope>NUCLEOTIDE SEQUENCE</scope>
    <source>
        <strain evidence="2">ATCC30299</strain>
    </source>
</reference>
<dbReference type="Proteomes" id="UP001162131">
    <property type="component" value="Unassembled WGS sequence"/>
</dbReference>
<gene>
    <name evidence="2" type="ORF">BSTOLATCC_MIC31779</name>
</gene>
<evidence type="ECO:0000313" key="3">
    <source>
        <dbReference type="Proteomes" id="UP001162131"/>
    </source>
</evidence>
<evidence type="ECO:0000313" key="2">
    <source>
        <dbReference type="EMBL" id="CAG9322660.1"/>
    </source>
</evidence>